<keyword evidence="3" id="KW-1185">Reference proteome</keyword>
<dbReference type="AlphaFoldDB" id="A0A2N5N7V6"/>
<evidence type="ECO:0000256" key="1">
    <source>
        <dbReference type="SAM" id="MobiDB-lite"/>
    </source>
</evidence>
<organism evidence="2 3">
    <name type="scientific">Paenibacillus pasadenensis</name>
    <dbReference type="NCBI Taxonomy" id="217090"/>
    <lineage>
        <taxon>Bacteria</taxon>
        <taxon>Bacillati</taxon>
        <taxon>Bacillota</taxon>
        <taxon>Bacilli</taxon>
        <taxon>Bacillales</taxon>
        <taxon>Paenibacillaceae</taxon>
        <taxon>Paenibacillus</taxon>
    </lineage>
</organism>
<evidence type="ECO:0000313" key="3">
    <source>
        <dbReference type="Proteomes" id="UP000234789"/>
    </source>
</evidence>
<evidence type="ECO:0000313" key="2">
    <source>
        <dbReference type="EMBL" id="PLT46403.1"/>
    </source>
</evidence>
<sequence length="94" mass="10810">MLRLLSEPAHFQQAVDEGWTVSVYKDSRLILSGHPIEMFNRDTVKIAGTYFFMEQCKFEGCRTVLPHRPAVESLAPRVRRRKQPLPSLHQASDS</sequence>
<reference evidence="2 3" key="1">
    <citation type="submission" date="2017-05" db="EMBL/GenBank/DDBJ databases">
        <title>Functional genome analysis of Paenibacillus pasadenensis strain R16: insights on endophytic life style and antifungal activity.</title>
        <authorList>
            <person name="Passera A."/>
            <person name="Marcolungo L."/>
            <person name="Casati P."/>
            <person name="Brasca M."/>
            <person name="Quaglino F."/>
            <person name="Delledonne M."/>
        </authorList>
    </citation>
    <scope>NUCLEOTIDE SEQUENCE [LARGE SCALE GENOMIC DNA]</scope>
    <source>
        <strain evidence="2 3">R16</strain>
    </source>
</reference>
<gene>
    <name evidence="2" type="ORF">B8V81_4834</name>
</gene>
<dbReference type="Proteomes" id="UP000234789">
    <property type="component" value="Unassembled WGS sequence"/>
</dbReference>
<accession>A0A2N5N7V6</accession>
<feature type="region of interest" description="Disordered" evidence="1">
    <location>
        <begin position="75"/>
        <end position="94"/>
    </location>
</feature>
<proteinExistence type="predicted"/>
<name>A0A2N5N7V6_9BACL</name>
<protein>
    <submittedName>
        <fullName evidence="2">Uncharacterized protein</fullName>
    </submittedName>
</protein>
<dbReference type="EMBL" id="NFEZ01000004">
    <property type="protein sequence ID" value="PLT46403.1"/>
    <property type="molecule type" value="Genomic_DNA"/>
</dbReference>
<comment type="caution">
    <text evidence="2">The sequence shown here is derived from an EMBL/GenBank/DDBJ whole genome shotgun (WGS) entry which is preliminary data.</text>
</comment>